<evidence type="ECO:0000313" key="3">
    <source>
        <dbReference type="EMBL" id="QKJ31898.1"/>
    </source>
</evidence>
<dbReference type="RefSeq" id="WP_173416552.1">
    <property type="nucleotide sequence ID" value="NZ_CP054139.1"/>
</dbReference>
<organism evidence="3 4">
    <name type="scientific">Mucilaginibacter mali</name>
    <dbReference type="NCBI Taxonomy" id="2740462"/>
    <lineage>
        <taxon>Bacteria</taxon>
        <taxon>Pseudomonadati</taxon>
        <taxon>Bacteroidota</taxon>
        <taxon>Sphingobacteriia</taxon>
        <taxon>Sphingobacteriales</taxon>
        <taxon>Sphingobacteriaceae</taxon>
        <taxon>Mucilaginibacter</taxon>
    </lineage>
</organism>
<keyword evidence="1" id="KW-0472">Membrane</keyword>
<name>A0A7D4UCP7_9SPHI</name>
<keyword evidence="1" id="KW-0812">Transmembrane</keyword>
<evidence type="ECO:0000313" key="4">
    <source>
        <dbReference type="Proteomes" id="UP000505355"/>
    </source>
</evidence>
<evidence type="ECO:0000259" key="2">
    <source>
        <dbReference type="Pfam" id="PF07693"/>
    </source>
</evidence>
<feature type="transmembrane region" description="Helical" evidence="1">
    <location>
        <begin position="154"/>
        <end position="175"/>
    </location>
</feature>
<dbReference type="AlphaFoldDB" id="A0A7D4UCP7"/>
<keyword evidence="4" id="KW-1185">Reference proteome</keyword>
<dbReference type="InterPro" id="IPR027417">
    <property type="entry name" value="P-loop_NTPase"/>
</dbReference>
<dbReference type="PANTHER" id="PTHR22674:SF6">
    <property type="entry name" value="NTPASE KAP FAMILY P-LOOP DOMAIN-CONTAINING PROTEIN 1"/>
    <property type="match status" value="1"/>
</dbReference>
<reference evidence="3 4" key="1">
    <citation type="submission" date="2020-05" db="EMBL/GenBank/DDBJ databases">
        <title>Mucilaginibacter mali sp. nov.</title>
        <authorList>
            <person name="Kim H.S."/>
            <person name="Lee K.C."/>
            <person name="Suh M.K."/>
            <person name="Kim J.-S."/>
            <person name="Han K.-I."/>
            <person name="Eom M.K."/>
            <person name="Shin Y.K."/>
            <person name="Lee J.-S."/>
        </authorList>
    </citation>
    <scope>NUCLEOTIDE SEQUENCE [LARGE SCALE GENOMIC DNA]</scope>
    <source>
        <strain evidence="3 4">G2-14</strain>
    </source>
</reference>
<dbReference type="InterPro" id="IPR052754">
    <property type="entry name" value="NTPase_KAP_P-loop"/>
</dbReference>
<dbReference type="Pfam" id="PF07693">
    <property type="entry name" value="KAP_NTPase"/>
    <property type="match status" value="1"/>
</dbReference>
<dbReference type="InterPro" id="IPR011646">
    <property type="entry name" value="KAP_P-loop"/>
</dbReference>
<dbReference type="Proteomes" id="UP000505355">
    <property type="component" value="Chromosome"/>
</dbReference>
<dbReference type="EMBL" id="CP054139">
    <property type="protein sequence ID" value="QKJ31898.1"/>
    <property type="molecule type" value="Genomic_DNA"/>
</dbReference>
<feature type="transmembrane region" description="Helical" evidence="1">
    <location>
        <begin position="129"/>
        <end position="148"/>
    </location>
</feature>
<dbReference type="KEGG" id="mmab:HQ865_19725"/>
<sequence length="1001" mass="115171">MKRNFIVDQEIQLLKSTDFLNTKVYADTLSKMIINTPKGSPFTIGLFGEWGSGKSSIIKTTKESLEGSQTFKTKFALFDAWKYSEDAFRRSFIISLSKELNVELNKREYNLYANHVQQIEEFKITIPRWLKVIGVTIPIILIVCYIAVPWVKANVLSLVSLLTLYIFSSAVFLSLKKIIDKDLLTKALSFVQSLIHTKYNEERPLMFSPEQFSRAFDYIVEKSTTDIDKLVIVIDNIDRCEKHYATELLSTIKGFLESNGKVLFILPVDETSLKRHLREAFKADDREADEFLRKFFNTTLKIKPYQTAEIYVFAKEVNKKFALNFSDYTLDLVSKEYASNPRRIIQMFNNLSAELECYPDDTFTKQYETLICKLLIAREEFPRYYTLLSKNPYLINMDEGIFNNLHPGIWNKSLGNFLRKTSVISETVDIKIISQILSNSIVFNALPSEIEGYINNLEIDEINKFINGDTEKLSIVTDYLIQQLDTYKERNLIGNVFINSLDILMFLESEKLLSRTINMRIEEIIKSSLNEIFELKKDLSDILTYAVNIQEQGRSYITGNFLLMLDGKFEIEKPLQKWLDALESAIKIYQDEKTLMRLADNFKKAYEISPGYLDRNWSSEKIASLVNDNLYEFIIQNLTTLSNEDTYFSDLKFILEHHQPSEKITKSALNQVNQLYPDFTNKDVPEITTVIENINSLLSVLNTDLSSSNELRSISNLISSSRAIHNPTYPNHRQYDTMHNYVSETISAQSDIDLLLRFYFNIYRLSLGQIDILPFLNQVVAVMIYQEQLNNKLIELINSKHDIKPLFGVIIKDSSYTDNSFKLLEAVFTETANSVTDEQKDGKLIEILNLIENNDGHKEAMINFLETISSNDKTKDSLSALISAKNKASILKLSKKLQSLAIDKVLDGERIFDFSNNIDFLKVIAETGSKSHIAKLVKDIISKLQHKDQHSNAISIIREIKNISKTESNRIIHELENQSIESISKEEINEIINNLKAIAKA</sequence>
<feature type="domain" description="KAP NTPase" evidence="2">
    <location>
        <begin position="23"/>
        <end position="317"/>
    </location>
</feature>
<evidence type="ECO:0000256" key="1">
    <source>
        <dbReference type="SAM" id="Phobius"/>
    </source>
</evidence>
<accession>A0A7D4UCP7</accession>
<dbReference type="Gene3D" id="3.40.50.300">
    <property type="entry name" value="P-loop containing nucleotide triphosphate hydrolases"/>
    <property type="match status" value="1"/>
</dbReference>
<proteinExistence type="predicted"/>
<gene>
    <name evidence="3" type="ORF">HQ865_19725</name>
</gene>
<protein>
    <recommendedName>
        <fullName evidence="2">KAP NTPase domain-containing protein</fullName>
    </recommendedName>
</protein>
<keyword evidence="1" id="KW-1133">Transmembrane helix</keyword>
<dbReference type="SUPFAM" id="SSF52540">
    <property type="entry name" value="P-loop containing nucleoside triphosphate hydrolases"/>
    <property type="match status" value="1"/>
</dbReference>
<dbReference type="PANTHER" id="PTHR22674">
    <property type="entry name" value="NTPASE, KAP FAMILY P-LOOP DOMAIN-CONTAINING 1"/>
    <property type="match status" value="1"/>
</dbReference>